<dbReference type="PANTHER" id="PTHR19411">
    <property type="entry name" value="PROTEIN BUD31-RELATED"/>
    <property type="match status" value="1"/>
</dbReference>
<dbReference type="EMBL" id="CCBQ010000019">
    <property type="protein sequence ID" value="CDO93117.1"/>
    <property type="molecule type" value="Genomic_DNA"/>
</dbReference>
<sequence>MPRIRTNRTKKAPDGFDKIQPTLNELAVQLKEAESEKGSKVSSKNTESTWRVFQLHHERTRYVYSLFYKRKAISKELYDWLLHEKYADKYLIAKWKKNGYEKLCCLRCIQSEETTNGKTCICRVPRATLEASAAKKEEPVTFQQCVHCGCSGCASTD</sequence>
<keyword evidence="3" id="KW-0539">Nucleus</keyword>
<dbReference type="Pfam" id="PF01125">
    <property type="entry name" value="BUD31"/>
    <property type="match status" value="1"/>
</dbReference>
<dbReference type="Proteomes" id="UP000031516">
    <property type="component" value="Unassembled WGS sequence"/>
</dbReference>
<proteinExistence type="inferred from homology"/>
<protein>
    <submittedName>
        <fullName evidence="4">WGS project CCBQ000000000 data, contig 00099</fullName>
    </submittedName>
</protein>
<gene>
    <name evidence="4" type="ORF">KLDO_g1419</name>
</gene>
<dbReference type="PRINTS" id="PR00322">
    <property type="entry name" value="G10"/>
</dbReference>
<evidence type="ECO:0000256" key="3">
    <source>
        <dbReference type="ARBA" id="ARBA00023242"/>
    </source>
</evidence>
<reference evidence="4 5" key="1">
    <citation type="submission" date="2014-03" db="EMBL/GenBank/DDBJ databases">
        <title>The genome of Kluyveromyces dobzhanskii.</title>
        <authorList>
            <person name="Nystedt B."/>
            <person name="Astrom S."/>
        </authorList>
    </citation>
    <scope>NUCLEOTIDE SEQUENCE [LARGE SCALE GENOMIC DNA]</scope>
    <source>
        <strain evidence="4 5">CBS 2104</strain>
    </source>
</reference>
<evidence type="ECO:0000313" key="5">
    <source>
        <dbReference type="Proteomes" id="UP000031516"/>
    </source>
</evidence>
<dbReference type="OrthoDB" id="277109at2759"/>
<evidence type="ECO:0000256" key="2">
    <source>
        <dbReference type="ARBA" id="ARBA00005287"/>
    </source>
</evidence>
<keyword evidence="5" id="KW-1185">Reference proteome</keyword>
<comment type="subcellular location">
    <subcellularLocation>
        <location evidence="1">Nucleus</location>
    </subcellularLocation>
</comment>
<organism evidence="4 5">
    <name type="scientific">Kluyveromyces dobzhanskii CBS 2104</name>
    <dbReference type="NCBI Taxonomy" id="1427455"/>
    <lineage>
        <taxon>Eukaryota</taxon>
        <taxon>Fungi</taxon>
        <taxon>Dikarya</taxon>
        <taxon>Ascomycota</taxon>
        <taxon>Saccharomycotina</taxon>
        <taxon>Saccharomycetes</taxon>
        <taxon>Saccharomycetales</taxon>
        <taxon>Saccharomycetaceae</taxon>
        <taxon>Kluyveromyces</taxon>
    </lineage>
</organism>
<name>A0A0A8L227_9SACH</name>
<dbReference type="PANTHER" id="PTHR19411:SF0">
    <property type="entry name" value="PROTEIN BUD31 HOMOLOG"/>
    <property type="match status" value="1"/>
</dbReference>
<dbReference type="GO" id="GO:0000398">
    <property type="term" value="P:mRNA splicing, via spliceosome"/>
    <property type="evidence" value="ECO:0007669"/>
    <property type="project" value="TreeGrafter"/>
</dbReference>
<dbReference type="GO" id="GO:0005681">
    <property type="term" value="C:spliceosomal complex"/>
    <property type="evidence" value="ECO:0007669"/>
    <property type="project" value="TreeGrafter"/>
</dbReference>
<evidence type="ECO:0000313" key="4">
    <source>
        <dbReference type="EMBL" id="CDO93117.1"/>
    </source>
</evidence>
<dbReference type="InterPro" id="IPR001748">
    <property type="entry name" value="BUD31"/>
</dbReference>
<comment type="similarity">
    <text evidence="2">Belongs to the BUD31 (G10) family.</text>
</comment>
<comment type="caution">
    <text evidence="4">The sequence shown here is derived from an EMBL/GenBank/DDBJ whole genome shotgun (WGS) entry which is preliminary data.</text>
</comment>
<accession>A0A0A8L227</accession>
<evidence type="ECO:0000256" key="1">
    <source>
        <dbReference type="ARBA" id="ARBA00004123"/>
    </source>
</evidence>
<dbReference type="AlphaFoldDB" id="A0A0A8L227"/>